<dbReference type="PROSITE" id="PS50297">
    <property type="entry name" value="ANK_REP_REGION"/>
    <property type="match status" value="1"/>
</dbReference>
<dbReference type="InterPro" id="IPR009606">
    <property type="entry name" value="DEAL/Modifying_wall_lignin1/2"/>
</dbReference>
<proteinExistence type="predicted"/>
<dbReference type="Proteomes" id="UP000655225">
    <property type="component" value="Unassembled WGS sequence"/>
</dbReference>
<dbReference type="Pfam" id="PF06749">
    <property type="entry name" value="DUF1218"/>
    <property type="match status" value="1"/>
</dbReference>
<keyword evidence="1" id="KW-0040">ANK repeat</keyword>
<dbReference type="Pfam" id="PF12796">
    <property type="entry name" value="Ank_2"/>
    <property type="match status" value="1"/>
</dbReference>
<feature type="transmembrane region" description="Helical" evidence="2">
    <location>
        <begin position="208"/>
        <end position="235"/>
    </location>
</feature>
<dbReference type="InterPro" id="IPR036770">
    <property type="entry name" value="Ankyrin_rpt-contain_sf"/>
</dbReference>
<keyword evidence="2" id="KW-1133">Transmembrane helix</keyword>
<protein>
    <recommendedName>
        <fullName evidence="5">PGG domain-containing protein</fullName>
    </recommendedName>
</protein>
<dbReference type="Gene3D" id="1.25.40.20">
    <property type="entry name" value="Ankyrin repeat-containing domain"/>
    <property type="match status" value="1"/>
</dbReference>
<dbReference type="InterPro" id="IPR002110">
    <property type="entry name" value="Ankyrin_rpt"/>
</dbReference>
<evidence type="ECO:0000313" key="4">
    <source>
        <dbReference type="Proteomes" id="UP000655225"/>
    </source>
</evidence>
<reference evidence="3 4" key="1">
    <citation type="submission" date="2020-04" db="EMBL/GenBank/DDBJ databases">
        <title>Plant Genome Project.</title>
        <authorList>
            <person name="Zhang R.-G."/>
        </authorList>
    </citation>
    <scope>NUCLEOTIDE SEQUENCE [LARGE SCALE GENOMIC DNA]</scope>
    <source>
        <strain evidence="3">YNK0</strain>
        <tissue evidence="3">Leaf</tissue>
    </source>
</reference>
<evidence type="ECO:0008006" key="5">
    <source>
        <dbReference type="Google" id="ProtNLM"/>
    </source>
</evidence>
<keyword evidence="4" id="KW-1185">Reference proteome</keyword>
<keyword evidence="2" id="KW-0812">Transmembrane</keyword>
<dbReference type="SMART" id="SM00248">
    <property type="entry name" value="ANK"/>
    <property type="match status" value="3"/>
</dbReference>
<evidence type="ECO:0000256" key="2">
    <source>
        <dbReference type="SAM" id="Phobius"/>
    </source>
</evidence>
<feature type="repeat" description="ANK" evidence="1">
    <location>
        <begin position="96"/>
        <end position="118"/>
    </location>
</feature>
<keyword evidence="2" id="KW-0472">Membrane</keyword>
<organism evidence="3 4">
    <name type="scientific">Tetracentron sinense</name>
    <name type="common">Spur-leaf</name>
    <dbReference type="NCBI Taxonomy" id="13715"/>
    <lineage>
        <taxon>Eukaryota</taxon>
        <taxon>Viridiplantae</taxon>
        <taxon>Streptophyta</taxon>
        <taxon>Embryophyta</taxon>
        <taxon>Tracheophyta</taxon>
        <taxon>Spermatophyta</taxon>
        <taxon>Magnoliopsida</taxon>
        <taxon>Trochodendrales</taxon>
        <taxon>Trochodendraceae</taxon>
        <taxon>Tetracentron</taxon>
    </lineage>
</organism>
<sequence>MDQRLTDAPYVLLHEDPFILEKVDQVPFIDTPLHIAASVGKNIFAMEIANPKPSFAKKLNHDGLSPIHLTSTMVDSGMVKEFLIIGRELCLLKGREKRTPLHVAVIFGRIDVINQLINEFLKSLEELTVYKETDDEGNTVLHYATSRALPQLSDVHSIAPGACTYPRSPALVLGLIASATLMVAQLVVSFAAGCICCKRNPHPSKSKWTLALICFVVSWFTVVIGFLVLLSGVVLKDQHGDETMYFGNNCCVKVRGIRNRFRLVTSNRYPWNPLLCHLVIGQEQGGSVGRFYASTQSRRHCNGTTSVPPTTTDQSTTTFCARRNI</sequence>
<evidence type="ECO:0000256" key="1">
    <source>
        <dbReference type="PROSITE-ProRule" id="PRU00023"/>
    </source>
</evidence>
<comment type="caution">
    <text evidence="3">The sequence shown here is derived from an EMBL/GenBank/DDBJ whole genome shotgun (WGS) entry which is preliminary data.</text>
</comment>
<dbReference type="SUPFAM" id="SSF48403">
    <property type="entry name" value="Ankyrin repeat"/>
    <property type="match status" value="1"/>
</dbReference>
<dbReference type="PANTHER" id="PTHR24128">
    <property type="entry name" value="HOMEOBOX PROTEIN WARIAI"/>
    <property type="match status" value="1"/>
</dbReference>
<dbReference type="PANTHER" id="PTHR24128:SF112">
    <property type="entry name" value="OS06G0292400 PROTEIN"/>
    <property type="match status" value="1"/>
</dbReference>
<dbReference type="AlphaFoldDB" id="A0A835A1Q3"/>
<dbReference type="OrthoDB" id="539213at2759"/>
<name>A0A835A1Q3_TETSI</name>
<evidence type="ECO:0000313" key="3">
    <source>
        <dbReference type="EMBL" id="KAF8412866.1"/>
    </source>
</evidence>
<accession>A0A835A1Q3</accession>
<feature type="transmembrane region" description="Helical" evidence="2">
    <location>
        <begin position="170"/>
        <end position="196"/>
    </location>
</feature>
<dbReference type="EMBL" id="JABCRI010000001">
    <property type="protein sequence ID" value="KAF8412866.1"/>
    <property type="molecule type" value="Genomic_DNA"/>
</dbReference>
<dbReference type="PROSITE" id="PS50088">
    <property type="entry name" value="ANK_REPEAT"/>
    <property type="match status" value="1"/>
</dbReference>
<gene>
    <name evidence="3" type="ORF">HHK36_000838</name>
</gene>